<dbReference type="Gene3D" id="3.40.50.720">
    <property type="entry name" value="NAD(P)-binding Rossmann-like Domain"/>
    <property type="match status" value="1"/>
</dbReference>
<evidence type="ECO:0000256" key="3">
    <source>
        <dbReference type="ARBA" id="ARBA00022833"/>
    </source>
</evidence>
<dbReference type="OrthoDB" id="3941538at2759"/>
<dbReference type="SUPFAM" id="SSF51735">
    <property type="entry name" value="NAD(P)-binding Rossmann-fold domains"/>
    <property type="match status" value="1"/>
</dbReference>
<keyword evidence="5" id="KW-1185">Reference proteome</keyword>
<dbReference type="GO" id="GO:0046872">
    <property type="term" value="F:metal ion binding"/>
    <property type="evidence" value="ECO:0007669"/>
    <property type="project" value="UniProtKB-KW"/>
</dbReference>
<gene>
    <name evidence="4" type="ORF">SAMD00023353_1400300</name>
</gene>
<dbReference type="AlphaFoldDB" id="A0A1W2TCP9"/>
<proteinExistence type="predicted"/>
<evidence type="ECO:0000313" key="5">
    <source>
        <dbReference type="Proteomes" id="UP000054516"/>
    </source>
</evidence>
<dbReference type="STRING" id="77044.A0A1W2TCP9"/>
<comment type="cofactor">
    <cofactor evidence="1">
        <name>Zn(2+)</name>
        <dbReference type="ChEBI" id="CHEBI:29105"/>
    </cofactor>
</comment>
<protein>
    <submittedName>
        <fullName evidence="4">Putative S-glutathione dehydrogenase alcohol dehydrogenase</fullName>
    </submittedName>
</protein>
<dbReference type="Gene3D" id="3.90.180.10">
    <property type="entry name" value="Medium-chain alcohol dehydrogenases, catalytic domain"/>
    <property type="match status" value="1"/>
</dbReference>
<accession>A0A1W2TCP9</accession>
<organism evidence="4">
    <name type="scientific">Rosellinia necatrix</name>
    <name type="common">White root-rot fungus</name>
    <dbReference type="NCBI Taxonomy" id="77044"/>
    <lineage>
        <taxon>Eukaryota</taxon>
        <taxon>Fungi</taxon>
        <taxon>Dikarya</taxon>
        <taxon>Ascomycota</taxon>
        <taxon>Pezizomycotina</taxon>
        <taxon>Sordariomycetes</taxon>
        <taxon>Xylariomycetidae</taxon>
        <taxon>Xylariales</taxon>
        <taxon>Xylariaceae</taxon>
        <taxon>Rosellinia</taxon>
    </lineage>
</organism>
<evidence type="ECO:0000313" key="4">
    <source>
        <dbReference type="EMBL" id="GAP85746.2"/>
    </source>
</evidence>
<evidence type="ECO:0000256" key="2">
    <source>
        <dbReference type="ARBA" id="ARBA00022723"/>
    </source>
</evidence>
<dbReference type="PANTHER" id="PTHR42813">
    <property type="entry name" value="ZINC-TYPE ALCOHOL DEHYDROGENASE-LIKE"/>
    <property type="match status" value="1"/>
</dbReference>
<dbReference type="Proteomes" id="UP000054516">
    <property type="component" value="Unassembled WGS sequence"/>
</dbReference>
<keyword evidence="2" id="KW-0479">Metal-binding</keyword>
<evidence type="ECO:0000256" key="1">
    <source>
        <dbReference type="ARBA" id="ARBA00001947"/>
    </source>
</evidence>
<reference evidence="4" key="1">
    <citation type="submission" date="2016-03" db="EMBL/GenBank/DDBJ databases">
        <title>Draft genome sequence of Rosellinia necatrix.</title>
        <authorList>
            <person name="Kanematsu S."/>
        </authorList>
    </citation>
    <scope>NUCLEOTIDE SEQUENCE [LARGE SCALE GENOMIC DNA]</scope>
    <source>
        <strain evidence="4">W97</strain>
    </source>
</reference>
<keyword evidence="3" id="KW-0862">Zinc</keyword>
<sequence length="69" mass="7240">MNQITGDAPDEKALYLRDVLATSYDAVNDTAVYLKDQVAVFSAAPIGQMAGAFTIGTGASKAIFIDTEP</sequence>
<dbReference type="InterPro" id="IPR036291">
    <property type="entry name" value="NAD(P)-bd_dom_sf"/>
</dbReference>
<name>A0A1W2TCP9_ROSNE</name>
<dbReference type="PANTHER" id="PTHR42813:SF1">
    <property type="entry name" value="DEHYDROGENASE, PUTATIVE (AFU_ORTHOLOGUE AFUA_5G03930)-RELATED"/>
    <property type="match status" value="1"/>
</dbReference>
<dbReference type="EMBL" id="DF977459">
    <property type="protein sequence ID" value="GAP85746.2"/>
    <property type="molecule type" value="Genomic_DNA"/>
</dbReference>